<evidence type="ECO:0000256" key="1">
    <source>
        <dbReference type="ARBA" id="ARBA00005836"/>
    </source>
</evidence>
<organism evidence="5 6">
    <name type="scientific">Sedimentibacter saalensis</name>
    <dbReference type="NCBI Taxonomy" id="130788"/>
    <lineage>
        <taxon>Bacteria</taxon>
        <taxon>Bacillati</taxon>
        <taxon>Bacillota</taxon>
        <taxon>Tissierellia</taxon>
        <taxon>Sedimentibacter</taxon>
    </lineage>
</organism>
<comment type="caution">
    <text evidence="5">The sequence shown here is derived from an EMBL/GenBank/DDBJ whole genome shotgun (WGS) entry which is preliminary data.</text>
</comment>
<dbReference type="InterPro" id="IPR036059">
    <property type="entry name" value="TldD/PmbA_sf"/>
</dbReference>
<evidence type="ECO:0000313" key="6">
    <source>
        <dbReference type="Proteomes" id="UP000315343"/>
    </source>
</evidence>
<dbReference type="InterPro" id="IPR045569">
    <property type="entry name" value="Metalloprtase-TldD/E_C"/>
</dbReference>
<sequence length="450" mass="49447">MDMKMLIDKIFAEGKKQGINDMEVFYSAGSSLSLKVFQKELDGYSLSESEGLGLRGMYNSKMGYSYTEKVDETSIDLLVKNIKENATVIDSDDEEYIFEGSKEYKKVDTFNPKLEEVEEAEKIKFVKQLEEEAFKIDNRIQSVETCVYGDGYGETIMSNTKGLYLHDKSNIAYTYVVVVAKENEDIKTGMAYRTGNDFSKFNPKEIAEEAVKEALSMLGAKSVKSGDYPVVIRNNAAADLLEAFEGIFSAENVQKNLSLLKGKLNEQIGSEKFTLVDDPFMEGGLASRSFDGEGVASKYKKVVDKGVLKTYFHNLKTAKKDGVETTGNASKSSYKSSVGIAPSNLYVEKGEKTLEEIISSMDKGILITELQGLHSGLNSVSGDFSLAALGYEIKDGKIAKAVEQITVAGNYFELLKNIEETGSDLKFGLPGEAYIGSPSLKIKKLAIAGE</sequence>
<dbReference type="GO" id="GO:0005829">
    <property type="term" value="C:cytosol"/>
    <property type="evidence" value="ECO:0007669"/>
    <property type="project" value="TreeGrafter"/>
</dbReference>
<dbReference type="InterPro" id="IPR045570">
    <property type="entry name" value="Metalloprtase-TldD/E_cen_dom"/>
</dbReference>
<evidence type="ECO:0000259" key="3">
    <source>
        <dbReference type="Pfam" id="PF19289"/>
    </source>
</evidence>
<dbReference type="Pfam" id="PF01523">
    <property type="entry name" value="PmbA_TldD_1st"/>
    <property type="match status" value="1"/>
</dbReference>
<dbReference type="GO" id="GO:0006508">
    <property type="term" value="P:proteolysis"/>
    <property type="evidence" value="ECO:0007669"/>
    <property type="project" value="InterPro"/>
</dbReference>
<dbReference type="PANTHER" id="PTHR43421:SF1">
    <property type="entry name" value="METALLOPROTEASE PMBA"/>
    <property type="match status" value="1"/>
</dbReference>
<dbReference type="Pfam" id="PF19289">
    <property type="entry name" value="PmbA_TldD_3rd"/>
    <property type="match status" value="1"/>
</dbReference>
<evidence type="ECO:0000313" key="5">
    <source>
        <dbReference type="EMBL" id="TWH81433.1"/>
    </source>
</evidence>
<dbReference type="Pfam" id="PF19290">
    <property type="entry name" value="PmbA_TldD_2nd"/>
    <property type="match status" value="1"/>
</dbReference>
<protein>
    <submittedName>
        <fullName evidence="5">PmbA protein</fullName>
    </submittedName>
</protein>
<dbReference type="Gene3D" id="3.30.2290.10">
    <property type="entry name" value="PmbA/TldD superfamily"/>
    <property type="match status" value="1"/>
</dbReference>
<dbReference type="Proteomes" id="UP000315343">
    <property type="component" value="Unassembled WGS sequence"/>
</dbReference>
<dbReference type="PANTHER" id="PTHR43421">
    <property type="entry name" value="METALLOPROTEASE PMBA"/>
    <property type="match status" value="1"/>
</dbReference>
<accession>A0A562JEH9</accession>
<comment type="similarity">
    <text evidence="1">Belongs to the peptidase U62 family.</text>
</comment>
<feature type="domain" description="Metalloprotease TldD/E C-terminal" evidence="3">
    <location>
        <begin position="225"/>
        <end position="449"/>
    </location>
</feature>
<dbReference type="SUPFAM" id="SSF111283">
    <property type="entry name" value="Putative modulator of DNA gyrase, PmbA/TldD"/>
    <property type="match status" value="1"/>
</dbReference>
<dbReference type="InterPro" id="IPR002510">
    <property type="entry name" value="Metalloprtase-TldD/E_N"/>
</dbReference>
<dbReference type="OrthoDB" id="9803213at2"/>
<name>A0A562JEH9_9FIRM</name>
<dbReference type="InterPro" id="IPR047657">
    <property type="entry name" value="PmbA"/>
</dbReference>
<dbReference type="InterPro" id="IPR035068">
    <property type="entry name" value="TldD/PmbA_N"/>
</dbReference>
<dbReference type="GO" id="GO:0008237">
    <property type="term" value="F:metallopeptidase activity"/>
    <property type="evidence" value="ECO:0007669"/>
    <property type="project" value="InterPro"/>
</dbReference>
<feature type="domain" description="Metalloprotease TldD/E N-terminal" evidence="2">
    <location>
        <begin position="23"/>
        <end position="86"/>
    </location>
</feature>
<dbReference type="AlphaFoldDB" id="A0A562JEH9"/>
<proteinExistence type="inferred from homology"/>
<evidence type="ECO:0000259" key="2">
    <source>
        <dbReference type="Pfam" id="PF01523"/>
    </source>
</evidence>
<evidence type="ECO:0000259" key="4">
    <source>
        <dbReference type="Pfam" id="PF19290"/>
    </source>
</evidence>
<dbReference type="EMBL" id="VLKH01000003">
    <property type="protein sequence ID" value="TWH81433.1"/>
    <property type="molecule type" value="Genomic_DNA"/>
</dbReference>
<feature type="domain" description="Metalloprotease TldD/E central" evidence="4">
    <location>
        <begin position="113"/>
        <end position="218"/>
    </location>
</feature>
<reference evidence="5 6" key="1">
    <citation type="submission" date="2019-07" db="EMBL/GenBank/DDBJ databases">
        <title>Genomic Encyclopedia of Type Strains, Phase I: the one thousand microbial genomes (KMG-I) project.</title>
        <authorList>
            <person name="Kyrpides N."/>
        </authorList>
    </citation>
    <scope>NUCLEOTIDE SEQUENCE [LARGE SCALE GENOMIC DNA]</scope>
    <source>
        <strain evidence="5 6">DSM 13558</strain>
    </source>
</reference>
<keyword evidence="6" id="KW-1185">Reference proteome</keyword>
<gene>
    <name evidence="5" type="ORF">LY60_01177</name>
</gene>
<dbReference type="RefSeq" id="WP_145081199.1">
    <property type="nucleotide sequence ID" value="NZ_DAMBUX010000013.1"/>
</dbReference>